<dbReference type="AlphaFoldDB" id="A0A6H5GDN9"/>
<organism evidence="1 2">
    <name type="scientific">Nesidiocoris tenuis</name>
    <dbReference type="NCBI Taxonomy" id="355587"/>
    <lineage>
        <taxon>Eukaryota</taxon>
        <taxon>Metazoa</taxon>
        <taxon>Ecdysozoa</taxon>
        <taxon>Arthropoda</taxon>
        <taxon>Hexapoda</taxon>
        <taxon>Insecta</taxon>
        <taxon>Pterygota</taxon>
        <taxon>Neoptera</taxon>
        <taxon>Paraneoptera</taxon>
        <taxon>Hemiptera</taxon>
        <taxon>Heteroptera</taxon>
        <taxon>Panheteroptera</taxon>
        <taxon>Cimicomorpha</taxon>
        <taxon>Miridae</taxon>
        <taxon>Dicyphina</taxon>
        <taxon>Nesidiocoris</taxon>
    </lineage>
</organism>
<sequence>MRGRGGRKASPSRPFLPAYFLFSSLSPPTRLLSRDRSIRSLQSAASRSLQEWGVATSCDKTSPSNSWYLGDG</sequence>
<dbReference type="Proteomes" id="UP000479000">
    <property type="component" value="Unassembled WGS sequence"/>
</dbReference>
<dbReference type="EMBL" id="CADCXU010010840">
    <property type="protein sequence ID" value="CAB0001456.1"/>
    <property type="molecule type" value="Genomic_DNA"/>
</dbReference>
<evidence type="ECO:0000313" key="2">
    <source>
        <dbReference type="Proteomes" id="UP000479000"/>
    </source>
</evidence>
<evidence type="ECO:0000313" key="1">
    <source>
        <dbReference type="EMBL" id="CAB0001456.1"/>
    </source>
</evidence>
<proteinExistence type="predicted"/>
<reference evidence="1 2" key="1">
    <citation type="submission" date="2020-02" db="EMBL/GenBank/DDBJ databases">
        <authorList>
            <person name="Ferguson B K."/>
        </authorList>
    </citation>
    <scope>NUCLEOTIDE SEQUENCE [LARGE SCALE GENOMIC DNA]</scope>
</reference>
<protein>
    <submittedName>
        <fullName evidence="1">Uncharacterized protein</fullName>
    </submittedName>
</protein>
<accession>A0A6H5GDN9</accession>
<feature type="non-terminal residue" evidence="1">
    <location>
        <position position="72"/>
    </location>
</feature>
<name>A0A6H5GDN9_9HEMI</name>
<gene>
    <name evidence="1" type="ORF">NTEN_LOCUS7243</name>
</gene>
<keyword evidence="2" id="KW-1185">Reference proteome</keyword>